<feature type="region of interest" description="Disordered" evidence="1">
    <location>
        <begin position="495"/>
        <end position="629"/>
    </location>
</feature>
<protein>
    <recommendedName>
        <fullName evidence="3">MSP domain-containing protein</fullName>
    </recommendedName>
</protein>
<feature type="compositionally biased region" description="Polar residues" evidence="1">
    <location>
        <begin position="498"/>
        <end position="520"/>
    </location>
</feature>
<evidence type="ECO:0000256" key="2">
    <source>
        <dbReference type="SAM" id="Phobius"/>
    </source>
</evidence>
<feature type="transmembrane region" description="Helical" evidence="2">
    <location>
        <begin position="15"/>
        <end position="36"/>
    </location>
</feature>
<evidence type="ECO:0000259" key="3">
    <source>
        <dbReference type="PROSITE" id="PS50202"/>
    </source>
</evidence>
<feature type="transmembrane region" description="Helical" evidence="2">
    <location>
        <begin position="48"/>
        <end position="72"/>
    </location>
</feature>
<dbReference type="InterPro" id="IPR000535">
    <property type="entry name" value="MSP_dom"/>
</dbReference>
<feature type="transmembrane region" description="Helical" evidence="2">
    <location>
        <begin position="391"/>
        <end position="407"/>
    </location>
</feature>
<proteinExistence type="predicted"/>
<gene>
    <name evidence="4" type="ORF">L5515_011965</name>
</gene>
<dbReference type="Gene3D" id="2.60.40.10">
    <property type="entry name" value="Immunoglobulins"/>
    <property type="match status" value="1"/>
</dbReference>
<feature type="compositionally biased region" description="Low complexity" evidence="1">
    <location>
        <begin position="530"/>
        <end position="541"/>
    </location>
</feature>
<feature type="compositionally biased region" description="Low complexity" evidence="1">
    <location>
        <begin position="576"/>
        <end position="586"/>
    </location>
</feature>
<dbReference type="PROSITE" id="PS50202">
    <property type="entry name" value="MSP"/>
    <property type="match status" value="1"/>
</dbReference>
<dbReference type="Proteomes" id="UP000829354">
    <property type="component" value="Chromosome IV"/>
</dbReference>
<evidence type="ECO:0000313" key="5">
    <source>
        <dbReference type="Proteomes" id="UP000829354"/>
    </source>
</evidence>
<feature type="transmembrane region" description="Helical" evidence="2">
    <location>
        <begin position="292"/>
        <end position="313"/>
    </location>
</feature>
<dbReference type="PANTHER" id="PTHR22943">
    <property type="entry name" value="7-TRANSMEMBRANE DOMAIN RECEPTOR C.ELEGANS"/>
    <property type="match status" value="1"/>
</dbReference>
<reference evidence="4 5" key="1">
    <citation type="submission" date="2022-04" db="EMBL/GenBank/DDBJ databases">
        <title>Chromosome-level reference genomes for two strains of Caenorhabditis briggsae: an improved platform for comparative genomics.</title>
        <authorList>
            <person name="Stevens L."/>
            <person name="Andersen E."/>
        </authorList>
    </citation>
    <scope>NUCLEOTIDE SEQUENCE [LARGE SCALE GENOMIC DNA]</scope>
    <source>
        <strain evidence="4">VX34</strain>
        <tissue evidence="4">Whole-organism</tissue>
    </source>
</reference>
<sequence>MRLLSGPTWMTVSRYVDFAFTSLAIPINLLLLYCIVTKSVKGIGRYKWLMAYFSCQSIFFSILASVTHMSFHTIGGSFRMFTLSNPLHLPPWGIWVLLGGCCVSVGYVLLTLAAQFLCRYYVMTGQMDMKRKTYFFGWRMVYFFLAMLIVAVVYGGCGFAGIHLTPEKDLDIRERMAKEYNVSADKIHYVAVEYFTRDANGTRKWNYSSTGTALALNFVFTCMVIVIIYCGCTTYFRTKQGIDKLNDKLKLQRMLFRALLVQTATPTILIFLPCIIFYALPFFEIPLGVDANILSITLVIYPAVDPIGVLFIMKDYRKFIAEPRLQNPHYSSYSLLGFVIDSINRSLKMSDSCGDKCETLEWLRERIHNKKHFTARFIGQIADASGMDAELIVKIFGGVLFVILVFSDHAHFFANQLLVLVPALLIFVFPAEKPTDDSLFIYFSLFGALTVMDRSLERIPCYYIFKLALFVLLYVPPYELHKRISELIQEQLKKQKSNENVSEISRSQRTTPKTNQSTRTALPPPPPQPVQEQPKPVEQAPAPAPEPVPVPVPVEQPPPPPPVEQAPPPPAPAPAPVAEAPQAQQEPPAPADPEPKLPSSRSHSDLADGSQRLKSGPNPMQSNSFYNLRSESNGFNSRAISPAGNLNDMLFLPTGKLVFNAPFDYDNLTSHMKITNNSHHRIAYAVKGNAVPRVMANPAFGILNVEEMRIVAVSVQKFAWNDVDFQKDRIAFDYVLLPDDNKENTFQMSMFQQSDSKRRKNIKIEYNP</sequence>
<keyword evidence="2" id="KW-0812">Transmembrane</keyword>
<evidence type="ECO:0000313" key="4">
    <source>
        <dbReference type="EMBL" id="UMM29765.1"/>
    </source>
</evidence>
<feature type="transmembrane region" description="Helical" evidence="2">
    <location>
        <begin position="462"/>
        <end position="480"/>
    </location>
</feature>
<dbReference type="InterPro" id="IPR019428">
    <property type="entry name" value="7TM_GPCR_serpentine_rcpt_Str"/>
</dbReference>
<name>A0AAE9JG93_CAEBR</name>
<dbReference type="SUPFAM" id="SSF81321">
    <property type="entry name" value="Family A G protein-coupled receptor-like"/>
    <property type="match status" value="1"/>
</dbReference>
<feature type="transmembrane region" description="Helical" evidence="2">
    <location>
        <begin position="413"/>
        <end position="432"/>
    </location>
</feature>
<feature type="transmembrane region" description="Helical" evidence="2">
    <location>
        <begin position="214"/>
        <end position="236"/>
    </location>
</feature>
<organism evidence="4 5">
    <name type="scientific">Caenorhabditis briggsae</name>
    <dbReference type="NCBI Taxonomy" id="6238"/>
    <lineage>
        <taxon>Eukaryota</taxon>
        <taxon>Metazoa</taxon>
        <taxon>Ecdysozoa</taxon>
        <taxon>Nematoda</taxon>
        <taxon>Chromadorea</taxon>
        <taxon>Rhabditida</taxon>
        <taxon>Rhabditina</taxon>
        <taxon>Rhabditomorpha</taxon>
        <taxon>Rhabditoidea</taxon>
        <taxon>Rhabditidae</taxon>
        <taxon>Peloderinae</taxon>
        <taxon>Caenorhabditis</taxon>
    </lineage>
</organism>
<keyword evidence="2" id="KW-1133">Transmembrane helix</keyword>
<dbReference type="EMBL" id="CP092623">
    <property type="protein sequence ID" value="UMM29765.1"/>
    <property type="molecule type" value="Genomic_DNA"/>
</dbReference>
<keyword evidence="5" id="KW-1185">Reference proteome</keyword>
<dbReference type="SUPFAM" id="SSF49354">
    <property type="entry name" value="PapD-like"/>
    <property type="match status" value="1"/>
</dbReference>
<dbReference type="Pfam" id="PF00635">
    <property type="entry name" value="Motile_Sperm"/>
    <property type="match status" value="1"/>
</dbReference>
<dbReference type="Pfam" id="PF10326">
    <property type="entry name" value="7TM_GPCR_Str"/>
    <property type="match status" value="1"/>
</dbReference>
<feature type="transmembrane region" description="Helical" evidence="2">
    <location>
        <begin position="142"/>
        <end position="164"/>
    </location>
</feature>
<feature type="compositionally biased region" description="Pro residues" evidence="1">
    <location>
        <begin position="542"/>
        <end position="575"/>
    </location>
</feature>
<feature type="transmembrane region" description="Helical" evidence="2">
    <location>
        <begin position="92"/>
        <end position="122"/>
    </location>
</feature>
<feature type="compositionally biased region" description="Polar residues" evidence="1">
    <location>
        <begin position="618"/>
        <end position="629"/>
    </location>
</feature>
<feature type="transmembrane region" description="Helical" evidence="2">
    <location>
        <begin position="256"/>
        <end position="280"/>
    </location>
</feature>
<dbReference type="AlphaFoldDB" id="A0AAE9JG93"/>
<dbReference type="PANTHER" id="PTHR22943:SF60">
    <property type="entry name" value="SEVEN TM RECEPTOR"/>
    <property type="match status" value="1"/>
</dbReference>
<keyword evidence="2" id="KW-0472">Membrane</keyword>
<dbReference type="InterPro" id="IPR008962">
    <property type="entry name" value="PapD-like_sf"/>
</dbReference>
<dbReference type="InterPro" id="IPR013783">
    <property type="entry name" value="Ig-like_fold"/>
</dbReference>
<feature type="domain" description="MSP" evidence="3">
    <location>
        <begin position="648"/>
        <end position="767"/>
    </location>
</feature>
<evidence type="ECO:0000256" key="1">
    <source>
        <dbReference type="SAM" id="MobiDB-lite"/>
    </source>
</evidence>
<accession>A0AAE9JG93</accession>